<sequence length="98" mass="10303">MKSKSLIAAALLSAAFSSQVFAQESSVERVLSQFITHAVTTTGYELKMGVRQAIANTAHAFDPQQNTRSGTVTVTDLATALQSADESTSAEHNVTSGD</sequence>
<dbReference type="EMBL" id="QRHA01000016">
    <property type="protein sequence ID" value="RDV24013.1"/>
    <property type="molecule type" value="Genomic_DNA"/>
</dbReference>
<accession>A0A3D8M2S4</accession>
<evidence type="ECO:0000313" key="3">
    <source>
        <dbReference type="Proteomes" id="UP000256561"/>
    </source>
</evidence>
<dbReference type="AlphaFoldDB" id="A0A3D8M2S4"/>
<name>A0A3D8M2S4_9ALTE</name>
<dbReference type="Proteomes" id="UP000256561">
    <property type="component" value="Unassembled WGS sequence"/>
</dbReference>
<reference evidence="3" key="1">
    <citation type="submission" date="2018-08" db="EMBL/GenBank/DDBJ databases">
        <authorList>
            <person name="Zhang J."/>
            <person name="Du Z.-J."/>
        </authorList>
    </citation>
    <scope>NUCLEOTIDE SEQUENCE [LARGE SCALE GENOMIC DNA]</scope>
    <source>
        <strain evidence="3">KCTC 52655</strain>
    </source>
</reference>
<protein>
    <submittedName>
        <fullName evidence="2">Uncharacterized protein</fullName>
    </submittedName>
</protein>
<gene>
    <name evidence="2" type="ORF">DXV75_16265</name>
</gene>
<feature type="signal peptide" evidence="1">
    <location>
        <begin position="1"/>
        <end position="22"/>
    </location>
</feature>
<feature type="chain" id="PRO_5017809226" evidence="1">
    <location>
        <begin position="23"/>
        <end position="98"/>
    </location>
</feature>
<evidence type="ECO:0000256" key="1">
    <source>
        <dbReference type="SAM" id="SignalP"/>
    </source>
</evidence>
<evidence type="ECO:0000313" key="2">
    <source>
        <dbReference type="EMBL" id="RDV24013.1"/>
    </source>
</evidence>
<keyword evidence="3" id="KW-1185">Reference proteome</keyword>
<comment type="caution">
    <text evidence="2">The sequence shown here is derived from an EMBL/GenBank/DDBJ whole genome shotgun (WGS) entry which is preliminary data.</text>
</comment>
<keyword evidence="1" id="KW-0732">Signal</keyword>
<proteinExistence type="predicted"/>
<organism evidence="2 3">
    <name type="scientific">Alteromonas aestuariivivens</name>
    <dbReference type="NCBI Taxonomy" id="1938339"/>
    <lineage>
        <taxon>Bacteria</taxon>
        <taxon>Pseudomonadati</taxon>
        <taxon>Pseudomonadota</taxon>
        <taxon>Gammaproteobacteria</taxon>
        <taxon>Alteromonadales</taxon>
        <taxon>Alteromonadaceae</taxon>
        <taxon>Alteromonas/Salinimonas group</taxon>
        <taxon>Alteromonas</taxon>
    </lineage>
</organism>
<dbReference type="RefSeq" id="WP_115594488.1">
    <property type="nucleotide sequence ID" value="NZ_QRHA01000016.1"/>
</dbReference>